<protein>
    <submittedName>
        <fullName evidence="1">Uncharacterized protein</fullName>
    </submittedName>
</protein>
<reference evidence="1" key="1">
    <citation type="submission" date="2022-10" db="EMBL/GenBank/DDBJ databases">
        <authorList>
            <person name="Meaden S."/>
        </authorList>
    </citation>
    <scope>NUCLEOTIDE SEQUENCE</scope>
</reference>
<proteinExistence type="predicted"/>
<gene>
    <name evidence="1" type="ORF">VAC51_00024</name>
</gene>
<organism evidence="1">
    <name type="scientific">Variovorax phage VAC_51</name>
    <dbReference type="NCBI Taxonomy" id="2985242"/>
    <lineage>
        <taxon>Viruses</taxon>
        <taxon>Duplodnaviria</taxon>
        <taxon>Heunggongvirae</taxon>
        <taxon>Uroviricota</taxon>
        <taxon>Caudoviricetes</taxon>
        <taxon>Autographivirales</taxon>
        <taxon>Autoscriptoviridae</taxon>
        <taxon>Trelivelvirus</taxon>
        <taxon>Trelivelvirus VAC51</taxon>
    </lineage>
</organism>
<accession>A0A9N6ZHU2</accession>
<sequence>MNHDAFDHIVLELLCPGLWARVARGLMSGGLELGTSDPI</sequence>
<dbReference type="EMBL" id="OX359471">
    <property type="protein sequence ID" value="CAI3971350.1"/>
    <property type="molecule type" value="Genomic_DNA"/>
</dbReference>
<name>A0A9N6ZHU2_9CAUD</name>
<evidence type="ECO:0000313" key="1">
    <source>
        <dbReference type="EMBL" id="CAI3971350.1"/>
    </source>
</evidence>